<protein>
    <submittedName>
        <fullName evidence="1">Uncharacterized protein</fullName>
    </submittedName>
</protein>
<reference evidence="1" key="1">
    <citation type="submission" date="2022-10" db="EMBL/GenBank/DDBJ databases">
        <title>Culturing micro-colonial fungi from biological soil crusts in the Mojave desert and describing Neophaeococcomyces mojavensis, and introducing the new genera and species Taxawa tesnikishii.</title>
        <authorList>
            <person name="Kurbessoian T."/>
            <person name="Stajich J.E."/>
        </authorList>
    </citation>
    <scope>NUCLEOTIDE SEQUENCE</scope>
    <source>
        <strain evidence="1">JES_112</strain>
    </source>
</reference>
<proteinExistence type="predicted"/>
<evidence type="ECO:0000313" key="1">
    <source>
        <dbReference type="EMBL" id="KAJ9653116.1"/>
    </source>
</evidence>
<comment type="caution">
    <text evidence="1">The sequence shown here is derived from an EMBL/GenBank/DDBJ whole genome shotgun (WGS) entry which is preliminary data.</text>
</comment>
<dbReference type="EMBL" id="JAPDRQ010000166">
    <property type="protein sequence ID" value="KAJ9653116.1"/>
    <property type="molecule type" value="Genomic_DNA"/>
</dbReference>
<evidence type="ECO:0000313" key="2">
    <source>
        <dbReference type="Proteomes" id="UP001172386"/>
    </source>
</evidence>
<organism evidence="1 2">
    <name type="scientific">Neophaeococcomyces mojaviensis</name>
    <dbReference type="NCBI Taxonomy" id="3383035"/>
    <lineage>
        <taxon>Eukaryota</taxon>
        <taxon>Fungi</taxon>
        <taxon>Dikarya</taxon>
        <taxon>Ascomycota</taxon>
        <taxon>Pezizomycotina</taxon>
        <taxon>Eurotiomycetes</taxon>
        <taxon>Chaetothyriomycetidae</taxon>
        <taxon>Chaetothyriales</taxon>
        <taxon>Chaetothyriales incertae sedis</taxon>
        <taxon>Neophaeococcomyces</taxon>
    </lineage>
</organism>
<name>A0ACC2ZZC2_9EURO</name>
<dbReference type="Proteomes" id="UP001172386">
    <property type="component" value="Unassembled WGS sequence"/>
</dbReference>
<gene>
    <name evidence="1" type="ORF">H2198_007666</name>
</gene>
<accession>A0ACC2ZZC2</accession>
<keyword evidence="2" id="KW-1185">Reference proteome</keyword>
<sequence>MIRNTVVNTVNYFYPLGNTPPVSLTQDLPFGKDADVLLLGCGDARNILFTCFTDPERKLDITCCDIEPMIIARNILLYSLLIDDIENAKLEQIWNIYYHWKLDDESLALLEYQTEKLLSLSKTTSEWRASAYGRAIRFCDGRTVAKVRKLWGGFSTHELTAAQRSQRLIAFRNNIEKAKKMRQEMVGEGMMFAGIRSAAPTGILALGDFSAIATRWWSEGVTSSGKEPNSWSSHLNPAFLSSVNQSLSLHYGIDPLLGFPLATAYVPLMENCSVYVKNEGLSSADYLLACAHQHFRCWAMAFRKTVSEGTNIRFCVADALALSVTLRNATSQEGIEGLTANLFRDNWTAELLVLDEAEYAMSKQSAPQLFDIIDTSNLIDHLGSLNLIPACAAILKNEMCSTVYTESLVQQDSSEKERITSLLGADIRTIALLLGLSPCEIWTNATNSPEDESILDALSSRMGGKKPSGSTQVRSRLRWKRTYSSNENESMLTVHVETSQAARLLVKLYDHMFEYENIQSLFMNINPNSVSKRANPYYNRASFILLLKSIQRTTTTNWSQCLDQMMSQIVSGFSHSPCGANFAQELFLYMHMLGVDTNRLPTIDLDASKNAKMAPFFRTWPDIPSQVCVTTRVPRAKLQVFTSRAATTIGTPALRCEIEGGGVRSRPWSNAFASVHVAFGDAQLSEHDGVPILQIREDDSSWWGSSDMFVSIFIPTWIILQPDGTTPVVRCGLLSTPQSSQAFFRDLGLTLHIFSTELTSENVIVSRYMPASLRMPRLVPEEPFSQPQSRHIVNAAFSSEDTAISKLSQKISYTSPAAKAKLHDPSVPVQVHFQDALRASIKIGEGLESPISFPVPVDQTRYKVRIARKSSYVEIEAPPWNPLTETSLCLLFPVAPPGKPPKNLLEPAPWTATQVKLDILPVVNLEDKKRMKWLITHASMMFSTKERQIREAGIAGRIPPGTKPNNRVEMKEGLFSMLMAFTDLQGQHASIFGLSKEVGGINVLLLPSCLRLDLINRTVVLDVAAVPLTNVMNGDAKVRSFYENLTSKGVMQIRVSDEELRCWKSVLPAFAERCRFWKHTPNCEYVKKGEVPINKGLDDGHSPLCSCGIGKFPATYLRNLKLNNLEHVLRRYATRVAISPLFAAPYVEDCFLAGMTLPVNHMPASAREVGCGNCGRAKRKDADSGKEELLVCSRCKKRKYCSAECQKADWKSHRGSCSSE</sequence>